<evidence type="ECO:0000256" key="5">
    <source>
        <dbReference type="ARBA" id="ARBA00022792"/>
    </source>
</evidence>
<dbReference type="EMBL" id="GBYB01001783">
    <property type="protein sequence ID" value="JAG71550.1"/>
    <property type="molecule type" value="Transcribed_RNA"/>
</dbReference>
<comment type="subcellular location">
    <subcellularLocation>
        <location evidence="1">Mitochondrion inner membrane</location>
        <topology evidence="1">Single-pass membrane protein</topology>
    </subcellularLocation>
</comment>
<evidence type="ECO:0000256" key="8">
    <source>
        <dbReference type="ARBA" id="ARBA00023136"/>
    </source>
</evidence>
<dbReference type="EMBL" id="GBYB01001786">
    <property type="protein sequence ID" value="JAG71553.1"/>
    <property type="molecule type" value="Transcribed_RNA"/>
</dbReference>
<proteinExistence type="inferred from homology"/>
<keyword evidence="7" id="KW-0496">Mitochondrion</keyword>
<dbReference type="AlphaFoldDB" id="A0A0C9R4P9"/>
<organism evidence="12">
    <name type="scientific">Fopius arisanus</name>
    <dbReference type="NCBI Taxonomy" id="64838"/>
    <lineage>
        <taxon>Eukaryota</taxon>
        <taxon>Metazoa</taxon>
        <taxon>Ecdysozoa</taxon>
        <taxon>Arthropoda</taxon>
        <taxon>Hexapoda</taxon>
        <taxon>Insecta</taxon>
        <taxon>Pterygota</taxon>
        <taxon>Neoptera</taxon>
        <taxon>Endopterygota</taxon>
        <taxon>Hymenoptera</taxon>
        <taxon>Apocrita</taxon>
        <taxon>Ichneumonoidea</taxon>
        <taxon>Braconidae</taxon>
        <taxon>Opiinae</taxon>
        <taxon>Fopius</taxon>
    </lineage>
</organism>
<dbReference type="InterPro" id="IPR020164">
    <property type="entry name" value="Cyt_c_Oxase_assmbl_COX16"/>
</dbReference>
<evidence type="ECO:0000256" key="4">
    <source>
        <dbReference type="ARBA" id="ARBA00022692"/>
    </source>
</evidence>
<sequence>MKLELANIKGTLLRLSKKRSVKQGLPFVLFIIGASFGLGQFTNLRYEYRKTKQTQEKMQDVGLPMRKAEEITLEAQYDIVKEVIPTTYDLLPIFNPMNRSFSYFSFNY</sequence>
<keyword evidence="6 9" id="KW-1133">Transmembrane helix</keyword>
<evidence type="ECO:0000313" key="11">
    <source>
        <dbReference type="EMBL" id="JAG71552.1"/>
    </source>
</evidence>
<evidence type="ECO:0000256" key="9">
    <source>
        <dbReference type="SAM" id="Phobius"/>
    </source>
</evidence>
<comment type="similarity">
    <text evidence="2">Belongs to the COX16 family.</text>
</comment>
<evidence type="ECO:0000256" key="2">
    <source>
        <dbReference type="ARBA" id="ARBA00008370"/>
    </source>
</evidence>
<keyword evidence="8 9" id="KW-0472">Membrane</keyword>
<keyword evidence="5" id="KW-0999">Mitochondrion inner membrane</keyword>
<dbReference type="Pfam" id="PF14138">
    <property type="entry name" value="COX16"/>
    <property type="match status" value="1"/>
</dbReference>
<reference evidence="12" key="1">
    <citation type="submission" date="2015-01" db="EMBL/GenBank/DDBJ databases">
        <title>Transcriptome Assembly of Fopius arisanus.</title>
        <authorList>
            <person name="Geib S."/>
        </authorList>
    </citation>
    <scope>NUCLEOTIDE SEQUENCE</scope>
</reference>
<dbReference type="GO" id="GO:0005743">
    <property type="term" value="C:mitochondrial inner membrane"/>
    <property type="evidence" value="ECO:0007669"/>
    <property type="project" value="UniProtKB-SubCell"/>
</dbReference>
<keyword evidence="4 9" id="KW-0812">Transmembrane</keyword>
<name>A0A0C9R4P9_9HYME</name>
<feature type="transmembrane region" description="Helical" evidence="9">
    <location>
        <begin position="24"/>
        <end position="44"/>
    </location>
</feature>
<dbReference type="PANTHER" id="PTHR17130">
    <property type="entry name" value="MITOCHONDRIAL OUTER MEMBRANE PROTEIN 25"/>
    <property type="match status" value="1"/>
</dbReference>
<protein>
    <recommendedName>
        <fullName evidence="3">Cytochrome c oxidase assembly protein COX16 homolog, mitochondrial</fullName>
    </recommendedName>
</protein>
<dbReference type="GO" id="GO:0033617">
    <property type="term" value="P:mitochondrial respiratory chain complex IV assembly"/>
    <property type="evidence" value="ECO:0007669"/>
    <property type="project" value="TreeGrafter"/>
</dbReference>
<dbReference type="PANTHER" id="PTHR17130:SF14">
    <property type="entry name" value="CYTOCHROME C OXIDASE ASSEMBLY PROTEIN COX16 HOMOLOG, MITOCHONDRIAL"/>
    <property type="match status" value="1"/>
</dbReference>
<evidence type="ECO:0000256" key="7">
    <source>
        <dbReference type="ARBA" id="ARBA00023128"/>
    </source>
</evidence>
<evidence type="ECO:0000313" key="12">
    <source>
        <dbReference type="EMBL" id="JAG71553.1"/>
    </source>
</evidence>
<dbReference type="EMBL" id="GBYB01001785">
    <property type="protein sequence ID" value="JAG71552.1"/>
    <property type="molecule type" value="Transcribed_RNA"/>
</dbReference>
<evidence type="ECO:0000256" key="6">
    <source>
        <dbReference type="ARBA" id="ARBA00022989"/>
    </source>
</evidence>
<accession>A0A0C9R4P9</accession>
<gene>
    <name evidence="12" type="primary">COX16_2</name>
    <name evidence="10" type="synonym">COX16_0</name>
    <name evidence="11" type="synonym">COX16_1</name>
    <name evidence="11" type="ORF">g.51069</name>
    <name evidence="10" type="ORF">g.51072</name>
    <name evidence="12" type="ORF">g.51073</name>
</gene>
<evidence type="ECO:0000256" key="3">
    <source>
        <dbReference type="ARBA" id="ARBA00021814"/>
    </source>
</evidence>
<evidence type="ECO:0000313" key="10">
    <source>
        <dbReference type="EMBL" id="JAG71550.1"/>
    </source>
</evidence>
<evidence type="ECO:0000256" key="1">
    <source>
        <dbReference type="ARBA" id="ARBA00004434"/>
    </source>
</evidence>